<gene>
    <name evidence="2" type="ORF">GT020_07720</name>
</gene>
<evidence type="ECO:0000256" key="1">
    <source>
        <dbReference type="SAM" id="SignalP"/>
    </source>
</evidence>
<accession>A0A6L9G588</accession>
<feature type="signal peptide" evidence="1">
    <location>
        <begin position="1"/>
        <end position="34"/>
    </location>
</feature>
<dbReference type="Gene3D" id="2.130.10.10">
    <property type="entry name" value="YVTN repeat-like/Quinoprotein amine dehydrogenase"/>
    <property type="match status" value="1"/>
</dbReference>
<dbReference type="InterPro" id="IPR015943">
    <property type="entry name" value="WD40/YVTN_repeat-like_dom_sf"/>
</dbReference>
<dbReference type="NCBIfam" id="NF045728">
    <property type="entry name" value="glycosyl_F510_1955"/>
    <property type="match status" value="1"/>
</dbReference>
<dbReference type="CDD" id="cd15482">
    <property type="entry name" value="Sialidase_non-viral"/>
    <property type="match status" value="1"/>
</dbReference>
<keyword evidence="1" id="KW-0732">Signal</keyword>
<organism evidence="2 3">
    <name type="scientific">Glutamicibacter soli</name>
    <dbReference type="NCBI Taxonomy" id="453836"/>
    <lineage>
        <taxon>Bacteria</taxon>
        <taxon>Bacillati</taxon>
        <taxon>Actinomycetota</taxon>
        <taxon>Actinomycetes</taxon>
        <taxon>Micrococcales</taxon>
        <taxon>Micrococcaceae</taxon>
        <taxon>Glutamicibacter</taxon>
    </lineage>
</organism>
<name>A0A6L9G588_9MICC</name>
<comment type="caution">
    <text evidence="2">The sequence shown here is derived from an EMBL/GenBank/DDBJ whole genome shotgun (WGS) entry which is preliminary data.</text>
</comment>
<evidence type="ECO:0000313" key="2">
    <source>
        <dbReference type="EMBL" id="NAZ15955.1"/>
    </source>
</evidence>
<reference evidence="2 3" key="1">
    <citation type="submission" date="2020-01" db="EMBL/GenBank/DDBJ databases">
        <title>Glutamicibacter soli M275.</title>
        <authorList>
            <person name="Meng X."/>
        </authorList>
    </citation>
    <scope>NUCLEOTIDE SEQUENCE [LARGE SCALE GENOMIC DNA]</scope>
    <source>
        <strain evidence="2 3">M275</strain>
    </source>
</reference>
<proteinExistence type="predicted"/>
<protein>
    <submittedName>
        <fullName evidence="2">Exo-alpha-sialidase</fullName>
    </submittedName>
</protein>
<dbReference type="Proteomes" id="UP000477543">
    <property type="component" value="Unassembled WGS sequence"/>
</dbReference>
<dbReference type="EMBL" id="WYDN01000005">
    <property type="protein sequence ID" value="NAZ15955.1"/>
    <property type="molecule type" value="Genomic_DNA"/>
</dbReference>
<evidence type="ECO:0000313" key="3">
    <source>
        <dbReference type="Proteomes" id="UP000477543"/>
    </source>
</evidence>
<feature type="chain" id="PRO_5038591583" evidence="1">
    <location>
        <begin position="35"/>
        <end position="290"/>
    </location>
</feature>
<dbReference type="InterPro" id="IPR002860">
    <property type="entry name" value="BNR_rpt"/>
</dbReference>
<dbReference type="SUPFAM" id="SSF110296">
    <property type="entry name" value="Oligoxyloglucan reducing end-specific cellobiohydrolase"/>
    <property type="match status" value="1"/>
</dbReference>
<sequence>MLSQTAFSRAKKPAVLTAVTLCIVLLAGCTQPPAQEPVTQETTGVAALSHIHGMSVDPDTGRILLATHEGLFDVTTDTPKKIGPTIDLMGFAADQNGNYYASGHPSPETGLPDPAGLIRSTDGGETWKPLSLQGASDFHALAVSGQSIIGYDGAFWRTDDRESWNTFDSGFQPYNLAGTSQSQVVLATTEQGVRRSGDGGNTWVLPQGAPLLLLTTFASKSAVVGVTPDGTVQLSRDGGLTWQETGGGVTGQPAAIAAAEDTGQLKIWVATDTGIEYSADTGATFSKGTK</sequence>
<dbReference type="AlphaFoldDB" id="A0A6L9G588"/>
<dbReference type="InterPro" id="IPR054817">
    <property type="entry name" value="Glycosyl_F510_1955-like"/>
</dbReference>
<dbReference type="Pfam" id="PF02012">
    <property type="entry name" value="BNR"/>
    <property type="match status" value="1"/>
</dbReference>
<dbReference type="RefSeq" id="WP_161448504.1">
    <property type="nucleotide sequence ID" value="NZ_WYDN01000005.1"/>
</dbReference>